<evidence type="ECO:0000259" key="3">
    <source>
        <dbReference type="PROSITE" id="PS50181"/>
    </source>
</evidence>
<dbReference type="AlphaFoldDB" id="A9SR45"/>
<dbReference type="GO" id="GO:0031146">
    <property type="term" value="P:SCF-dependent proteasomal ubiquitin-dependent protein catabolic process"/>
    <property type="evidence" value="ECO:0000318"/>
    <property type="project" value="GO_Central"/>
</dbReference>
<reference evidence="4 6" key="1">
    <citation type="journal article" date="2008" name="Science">
        <title>The Physcomitrella genome reveals evolutionary insights into the conquest of land by plants.</title>
        <authorList>
            <person name="Rensing S."/>
            <person name="Lang D."/>
            <person name="Zimmer A."/>
            <person name="Terry A."/>
            <person name="Salamov A."/>
            <person name="Shapiro H."/>
            <person name="Nishiyama T."/>
            <person name="Perroud P.-F."/>
            <person name="Lindquist E."/>
            <person name="Kamisugi Y."/>
            <person name="Tanahashi T."/>
            <person name="Sakakibara K."/>
            <person name="Fujita T."/>
            <person name="Oishi K."/>
            <person name="Shin-I T."/>
            <person name="Kuroki Y."/>
            <person name="Toyoda A."/>
            <person name="Suzuki Y."/>
            <person name="Hashimoto A."/>
            <person name="Yamaguchi K."/>
            <person name="Sugano A."/>
            <person name="Kohara Y."/>
            <person name="Fujiyama A."/>
            <person name="Anterola A."/>
            <person name="Aoki S."/>
            <person name="Ashton N."/>
            <person name="Barbazuk W.B."/>
            <person name="Barker E."/>
            <person name="Bennetzen J."/>
            <person name="Bezanilla M."/>
            <person name="Blankenship R."/>
            <person name="Cho S.H."/>
            <person name="Dutcher S."/>
            <person name="Estelle M."/>
            <person name="Fawcett J.A."/>
            <person name="Gundlach H."/>
            <person name="Hanada K."/>
            <person name="Heyl A."/>
            <person name="Hicks K.A."/>
            <person name="Hugh J."/>
            <person name="Lohr M."/>
            <person name="Mayer K."/>
            <person name="Melkozernov A."/>
            <person name="Murata T."/>
            <person name="Nelson D."/>
            <person name="Pils B."/>
            <person name="Prigge M."/>
            <person name="Reiss B."/>
            <person name="Renner T."/>
            <person name="Rombauts S."/>
            <person name="Rushton P."/>
            <person name="Sanderfoot A."/>
            <person name="Schween G."/>
            <person name="Shiu S.-H."/>
            <person name="Stueber K."/>
            <person name="Theodoulou F.L."/>
            <person name="Tu H."/>
            <person name="Van de Peer Y."/>
            <person name="Verrier P.J."/>
            <person name="Waters E."/>
            <person name="Wood A."/>
            <person name="Yang L."/>
            <person name="Cove D."/>
            <person name="Cuming A."/>
            <person name="Hasebe M."/>
            <person name="Lucas S."/>
            <person name="Mishler D.B."/>
            <person name="Reski R."/>
            <person name="Grigoriev I."/>
            <person name="Quatrano R.S."/>
            <person name="Boore J.L."/>
        </authorList>
    </citation>
    <scope>NUCLEOTIDE SEQUENCE [LARGE SCALE GENOMIC DNA]</scope>
    <source>
        <strain evidence="5 6">cv. Gransden 2004</strain>
    </source>
</reference>
<feature type="domain" description="F-box" evidence="3">
    <location>
        <begin position="169"/>
        <end position="214"/>
    </location>
</feature>
<feature type="region of interest" description="Disordered" evidence="2">
    <location>
        <begin position="133"/>
        <end position="154"/>
    </location>
</feature>
<dbReference type="SUPFAM" id="SSF81383">
    <property type="entry name" value="F-box domain"/>
    <property type="match status" value="1"/>
</dbReference>
<dbReference type="InterPro" id="IPR056592">
    <property type="entry name" value="Beta-prop_At3g26010-like"/>
</dbReference>
<dbReference type="Pfam" id="PF24750">
    <property type="entry name" value="b-prop_At3g26010-like"/>
    <property type="match status" value="1"/>
</dbReference>
<accession>A9SR45</accession>
<dbReference type="PaxDb" id="3218-PP1S50_82V6.1"/>
<dbReference type="GO" id="GO:0004842">
    <property type="term" value="F:ubiquitin-protein transferase activity"/>
    <property type="evidence" value="ECO:0000318"/>
    <property type="project" value="GO_Central"/>
</dbReference>
<dbReference type="KEGG" id="ppp:112293513"/>
<dbReference type="Gene3D" id="1.20.1280.50">
    <property type="match status" value="1"/>
</dbReference>
<protein>
    <recommendedName>
        <fullName evidence="3">F-box domain-containing protein</fullName>
    </recommendedName>
</protein>
<dbReference type="Gene3D" id="2.120.10.80">
    <property type="entry name" value="Kelch-type beta propeller"/>
    <property type="match status" value="1"/>
</dbReference>
<keyword evidence="6" id="KW-1185">Reference proteome</keyword>
<dbReference type="InterPro" id="IPR001810">
    <property type="entry name" value="F-box_dom"/>
</dbReference>
<dbReference type="SUPFAM" id="SSF117281">
    <property type="entry name" value="Kelch motif"/>
    <property type="match status" value="1"/>
</dbReference>
<organism evidence="4">
    <name type="scientific">Physcomitrium patens</name>
    <name type="common">Spreading-leaved earth moss</name>
    <name type="synonym">Physcomitrella patens</name>
    <dbReference type="NCBI Taxonomy" id="3218"/>
    <lineage>
        <taxon>Eukaryota</taxon>
        <taxon>Viridiplantae</taxon>
        <taxon>Streptophyta</taxon>
        <taxon>Embryophyta</taxon>
        <taxon>Bryophyta</taxon>
        <taxon>Bryophytina</taxon>
        <taxon>Bryopsida</taxon>
        <taxon>Funariidae</taxon>
        <taxon>Funariales</taxon>
        <taxon>Funariaceae</taxon>
        <taxon>Physcomitrium</taxon>
    </lineage>
</organism>
<reference evidence="4 6" key="2">
    <citation type="journal article" date="2018" name="Plant J.">
        <title>The Physcomitrella patens chromosome-scale assembly reveals moss genome structure and evolution.</title>
        <authorList>
            <person name="Lang D."/>
            <person name="Ullrich K.K."/>
            <person name="Murat F."/>
            <person name="Fuchs J."/>
            <person name="Jenkins J."/>
            <person name="Haas F.B."/>
            <person name="Piednoel M."/>
            <person name="Gundlach H."/>
            <person name="Van Bel M."/>
            <person name="Meyberg R."/>
            <person name="Vives C."/>
            <person name="Morata J."/>
            <person name="Symeonidi A."/>
            <person name="Hiss M."/>
            <person name="Muchero W."/>
            <person name="Kamisugi Y."/>
            <person name="Saleh O."/>
            <person name="Blanc G."/>
            <person name="Decker E.L."/>
            <person name="van Gessel N."/>
            <person name="Grimwood J."/>
            <person name="Hayes R.D."/>
            <person name="Graham S.W."/>
            <person name="Gunter L.E."/>
            <person name="McDaniel S.F."/>
            <person name="Hoernstein S.N.W."/>
            <person name="Larsson A."/>
            <person name="Li F.W."/>
            <person name="Perroud P.F."/>
            <person name="Phillips J."/>
            <person name="Ranjan P."/>
            <person name="Rokshar D.S."/>
            <person name="Rothfels C.J."/>
            <person name="Schneider L."/>
            <person name="Shu S."/>
            <person name="Stevenson D.W."/>
            <person name="Thummler F."/>
            <person name="Tillich M."/>
            <person name="Villarreal Aguilar J.C."/>
            <person name="Widiez T."/>
            <person name="Wong G.K."/>
            <person name="Wymore A."/>
            <person name="Zhang Y."/>
            <person name="Zimmer A.D."/>
            <person name="Quatrano R.S."/>
            <person name="Mayer K.F.X."/>
            <person name="Goodstein D."/>
            <person name="Casacuberta J.M."/>
            <person name="Vandepoele K."/>
            <person name="Reski R."/>
            <person name="Cuming A.C."/>
            <person name="Tuskan G.A."/>
            <person name="Maumus F."/>
            <person name="Salse J."/>
            <person name="Schmutz J."/>
            <person name="Rensing S.A."/>
        </authorList>
    </citation>
    <scope>NUCLEOTIDE SEQUENCE [LARGE SCALE GENOMIC DNA]</scope>
    <source>
        <strain evidence="5 6">cv. Gransden 2004</strain>
    </source>
</reference>
<dbReference type="InterPro" id="IPR050796">
    <property type="entry name" value="SCF_F-box_component"/>
</dbReference>
<dbReference type="SMART" id="SM00256">
    <property type="entry name" value="FBOX"/>
    <property type="match status" value="1"/>
</dbReference>
<dbReference type="Gramene" id="Pp3c16_10660V3.1">
    <property type="protein sequence ID" value="Pp3c16_10660V3.1"/>
    <property type="gene ID" value="Pp3c16_10660"/>
</dbReference>
<dbReference type="InterPro" id="IPR015915">
    <property type="entry name" value="Kelch-typ_b-propeller"/>
</dbReference>
<evidence type="ECO:0000313" key="5">
    <source>
        <dbReference type="EnsemblPlants" id="Pp3c16_10660V3.1"/>
    </source>
</evidence>
<evidence type="ECO:0000256" key="2">
    <source>
        <dbReference type="SAM" id="MobiDB-lite"/>
    </source>
</evidence>
<evidence type="ECO:0000256" key="1">
    <source>
        <dbReference type="ARBA" id="ARBA00022737"/>
    </source>
</evidence>
<dbReference type="RefSeq" id="XP_024398779.1">
    <property type="nucleotide sequence ID" value="XM_024543011.2"/>
</dbReference>
<dbReference type="PROSITE" id="PS50181">
    <property type="entry name" value="FBOX"/>
    <property type="match status" value="1"/>
</dbReference>
<gene>
    <name evidence="5" type="primary">LOC112293513</name>
    <name evidence="4" type="ORF">PHYPA_020776</name>
</gene>
<dbReference type="InterPro" id="IPR036047">
    <property type="entry name" value="F-box-like_dom_sf"/>
</dbReference>
<feature type="compositionally biased region" description="Polar residues" evidence="2">
    <location>
        <begin position="133"/>
        <end position="143"/>
    </location>
</feature>
<evidence type="ECO:0000313" key="6">
    <source>
        <dbReference type="Proteomes" id="UP000006727"/>
    </source>
</evidence>
<dbReference type="Pfam" id="PF00646">
    <property type="entry name" value="F-box"/>
    <property type="match status" value="1"/>
</dbReference>
<sequence length="534" mass="60527">MLHWSSFEAHREGFLFLPTSRVGTISRHHQLTLISQKICQFTMEDDSMDSAPSSSDFSTNNVYNARLEDILRGFAKDPKALAHKLGDFTVRTLVGMNEEEYQKLFELLRSDLSVADFFAIKVAVREAKKRFNAESTSPRSAHSTPRAGSASGVTRPTVDIASSSRVDVERPLPRLPEHVIHMVLARLPVPSFLRMRAVCKDWWHLMYATSFLEICSKRSSERSCFVFYERGKMVANGEGAIYIPSSNKWLKLSLSFLPCNLKEPVLVTGGGGLLCFVCNKSESGSVIVVCNPVTKSWRELPPLDVEDPEDFMWYLAMVSIVVDEHSNSYKVILVSQTSYEPYNASWRTLVYSSLTKDWSRPHSHYLGADVHNDTCEMWTPVECNGVLFENFGTEYVWTYDLLRGTWRHIELPIPSDSAEERGLVEIHGHLFRVLQTEDDDMKNIQIWELNPTDLSCLNVEFMPVELAVTFLDVSFTVLGIHSIAGNDALCFLSLKGQSALLYDLSERSWNWMPKFPLFKGSNSCCLNLRLDISA</sequence>
<dbReference type="EnsemblPlants" id="Pp3c16_10660V3.2">
    <property type="protein sequence ID" value="Pp3c16_10660V3.2"/>
    <property type="gene ID" value="Pp3c16_10660"/>
</dbReference>
<keyword evidence="1" id="KW-0677">Repeat</keyword>
<name>A9SR45_PHYPA</name>
<dbReference type="FunFam" id="1.20.1280.50:FF:000008">
    <property type="entry name" value="F-box only protein 6"/>
    <property type="match status" value="1"/>
</dbReference>
<dbReference type="EMBL" id="ABEU02000016">
    <property type="protein sequence ID" value="PNR37667.1"/>
    <property type="molecule type" value="Genomic_DNA"/>
</dbReference>
<dbReference type="GeneID" id="112293513"/>
<proteinExistence type="predicted"/>
<evidence type="ECO:0000313" key="4">
    <source>
        <dbReference type="EMBL" id="PNR37667.1"/>
    </source>
</evidence>
<dbReference type="EnsemblPlants" id="Pp3c16_10660V3.1">
    <property type="protein sequence ID" value="Pp3c16_10660V3.1"/>
    <property type="gene ID" value="Pp3c16_10660"/>
</dbReference>
<dbReference type="Gramene" id="Pp3c16_10660V3.2">
    <property type="protein sequence ID" value="Pp3c16_10660V3.2"/>
    <property type="gene ID" value="Pp3c16_10660"/>
</dbReference>
<reference evidence="5" key="3">
    <citation type="submission" date="2020-12" db="UniProtKB">
        <authorList>
            <consortium name="EnsemblPlants"/>
        </authorList>
    </citation>
    <scope>IDENTIFICATION</scope>
</reference>
<dbReference type="PANTHER" id="PTHR31672">
    <property type="entry name" value="BNACNNG10540D PROTEIN"/>
    <property type="match status" value="1"/>
</dbReference>
<dbReference type="PANTHER" id="PTHR31672:SF2">
    <property type="entry name" value="F-BOX DOMAIN-CONTAINING PROTEIN"/>
    <property type="match status" value="1"/>
</dbReference>
<dbReference type="FunFam" id="2.120.10.80:FF:000274">
    <property type="entry name" value="Predicted protein"/>
    <property type="match status" value="1"/>
</dbReference>
<dbReference type="Proteomes" id="UP000006727">
    <property type="component" value="Chromosome 16"/>
</dbReference>
<dbReference type="OrthoDB" id="605328at2759"/>